<dbReference type="KEGG" id="vg:65107930"/>
<sequence>MKSYSQFMSESVNISGDFNGNLYINSQPEEPQQVGETYSADVLYNGELYNIEFVSEDTPTKHGLVEMLQGEYPGAMVQAIYPVEKSRLNITKSNKVTIDGEGHKYGAF</sequence>
<protein>
    <submittedName>
        <fullName evidence="1">Uncharacterized protein</fullName>
    </submittedName>
</protein>
<dbReference type="EMBL" id="KY945241">
    <property type="protein sequence ID" value="ARW57071.1"/>
    <property type="molecule type" value="Genomic_RNA"/>
</dbReference>
<dbReference type="Proteomes" id="UP000225351">
    <property type="component" value="Segment"/>
</dbReference>
<proteinExistence type="predicted"/>
<keyword evidence="2" id="KW-1185">Reference proteome</keyword>
<organism evidence="1 2">
    <name type="scientific">Synechococcus phage S-H35</name>
    <dbReference type="NCBI Taxonomy" id="1983572"/>
    <lineage>
        <taxon>Viruses</taxon>
        <taxon>Duplodnaviria</taxon>
        <taxon>Heunggongvirae</taxon>
        <taxon>Uroviricota</taxon>
        <taxon>Caudoviricetes</taxon>
        <taxon>Pantevenvirales</taxon>
        <taxon>Kyanoviridae</taxon>
        <taxon>Shandvirus</taxon>
        <taxon>Shandvirus sh35</taxon>
    </lineage>
</organism>
<dbReference type="RefSeq" id="YP_010090458.1">
    <property type="nucleotide sequence ID" value="NC_055719.1"/>
</dbReference>
<dbReference type="GeneID" id="65107930"/>
<evidence type="ECO:0000313" key="2">
    <source>
        <dbReference type="Proteomes" id="UP000225351"/>
    </source>
</evidence>
<name>A0A1Z1LWL7_9CAUD</name>
<reference evidence="1 2" key="1">
    <citation type="submission" date="2017-04" db="EMBL/GenBank/DDBJ databases">
        <title>Isolation and Genetic Analysis of a Novel Cyanophage S-H35 from the Bohai Sea.</title>
        <authorList>
            <person name="Xu X."/>
        </authorList>
    </citation>
    <scope>NUCLEOTIDE SEQUENCE [LARGE SCALE GENOMIC DNA]</scope>
</reference>
<accession>A0A1Z1LWL7</accession>
<evidence type="ECO:0000313" key="1">
    <source>
        <dbReference type="EMBL" id="ARW57071.1"/>
    </source>
</evidence>